<keyword evidence="9 14" id="KW-0460">Magnesium</keyword>
<keyword evidence="7 14" id="KW-0479">Metal-binding</keyword>
<evidence type="ECO:0000256" key="6">
    <source>
        <dbReference type="ARBA" id="ARBA00022605"/>
    </source>
</evidence>
<dbReference type="GO" id="GO:0004401">
    <property type="term" value="F:histidinol-phosphatase activity"/>
    <property type="evidence" value="ECO:0007669"/>
    <property type="project" value="UniProtKB-UniRule"/>
</dbReference>
<comment type="catalytic activity">
    <reaction evidence="11">
        <text>L-histidinol phosphate + H2O = L-histidinol + phosphate</text>
        <dbReference type="Rhea" id="RHEA:14465"/>
        <dbReference type="ChEBI" id="CHEBI:15377"/>
        <dbReference type="ChEBI" id="CHEBI:43474"/>
        <dbReference type="ChEBI" id="CHEBI:57699"/>
        <dbReference type="ChEBI" id="CHEBI:57980"/>
        <dbReference type="EC" id="3.1.3.15"/>
    </reaction>
</comment>
<sequence length="314" mass="34048">MAGSSSASNTTLTHPRLEPAPEFLRRAVRLGRRKGSADHHRHRPRQVTGGHGLGSGDVTSDLDLAQQLADVADSITTARFRARDLGVDRKPDRTPVTDADLAVEDAVREVLAEHRPGDVVAGEERGGTTGDGRAWVLDPIDGTKNFLRGVPAWATLIALVDHQRPVVGMISAPALGKRWWAAAGEGAWCRTGRGEPERISVSGVRDTADAYVSTTHLGTWVEHHSRESYLRLIDACWENRAFGDFWHHCLVAEGVIDIAAEPIVNPWDVAAAQILVEEAGGRFTDLSGVARYDGGNALSTNGHLHEEALRLLER</sequence>
<dbReference type="InterPro" id="IPR011809">
    <property type="entry name" value="His_9_proposed"/>
</dbReference>
<comment type="cofactor">
    <cofactor evidence="2 14">
        <name>Mg(2+)</name>
        <dbReference type="ChEBI" id="CHEBI:18420"/>
    </cofactor>
</comment>
<name>A0A4R5B7F8_9PSEU</name>
<feature type="region of interest" description="Disordered" evidence="15">
    <location>
        <begin position="1"/>
        <end position="55"/>
    </location>
</feature>
<evidence type="ECO:0000256" key="14">
    <source>
        <dbReference type="PIRSR" id="PIRSR600760-2"/>
    </source>
</evidence>
<dbReference type="PROSITE" id="PS00630">
    <property type="entry name" value="IMP_2"/>
    <property type="match status" value="1"/>
</dbReference>
<evidence type="ECO:0000256" key="4">
    <source>
        <dbReference type="ARBA" id="ARBA00009759"/>
    </source>
</evidence>
<evidence type="ECO:0000313" key="16">
    <source>
        <dbReference type="EMBL" id="TDD80376.1"/>
    </source>
</evidence>
<dbReference type="PROSITE" id="PS00629">
    <property type="entry name" value="IMP_1"/>
    <property type="match status" value="1"/>
</dbReference>
<protein>
    <recommendedName>
        <fullName evidence="5 13">Histidinol-phosphatase</fullName>
        <ecNumber evidence="13">3.1.3.15</ecNumber>
    </recommendedName>
</protein>
<dbReference type="PANTHER" id="PTHR43200">
    <property type="entry name" value="PHOSPHATASE"/>
    <property type="match status" value="1"/>
</dbReference>
<keyword evidence="6" id="KW-0028">Amino-acid biosynthesis</keyword>
<organism evidence="16 17">
    <name type="scientific">Saccharopolyspora karakumensis</name>
    <dbReference type="NCBI Taxonomy" id="2530386"/>
    <lineage>
        <taxon>Bacteria</taxon>
        <taxon>Bacillati</taxon>
        <taxon>Actinomycetota</taxon>
        <taxon>Actinomycetes</taxon>
        <taxon>Pseudonocardiales</taxon>
        <taxon>Pseudonocardiaceae</taxon>
        <taxon>Saccharopolyspora</taxon>
    </lineage>
</organism>
<dbReference type="EMBL" id="SMLA01000097">
    <property type="protein sequence ID" value="TDD80376.1"/>
    <property type="molecule type" value="Genomic_DNA"/>
</dbReference>
<evidence type="ECO:0000256" key="2">
    <source>
        <dbReference type="ARBA" id="ARBA00001946"/>
    </source>
</evidence>
<dbReference type="GO" id="GO:0052834">
    <property type="term" value="F:inositol monophosphate phosphatase activity"/>
    <property type="evidence" value="ECO:0007669"/>
    <property type="project" value="UniProtKB-EC"/>
</dbReference>
<dbReference type="CDD" id="cd01641">
    <property type="entry name" value="Bacterial_IMPase_like_1"/>
    <property type="match status" value="1"/>
</dbReference>
<dbReference type="UniPathway" id="UPA00031">
    <property type="reaction ID" value="UER00013"/>
</dbReference>
<dbReference type="Gene3D" id="3.30.540.10">
    <property type="entry name" value="Fructose-1,6-Bisphosphatase, subunit A, domain 1"/>
    <property type="match status" value="1"/>
</dbReference>
<proteinExistence type="inferred from homology"/>
<dbReference type="NCBIfam" id="TIGR02067">
    <property type="entry name" value="his_9_HisN"/>
    <property type="match status" value="1"/>
</dbReference>
<reference evidence="16 17" key="1">
    <citation type="submission" date="2019-03" db="EMBL/GenBank/DDBJ databases">
        <title>Draft genome sequences of novel Actinobacteria.</title>
        <authorList>
            <person name="Sahin N."/>
            <person name="Ay H."/>
            <person name="Saygin H."/>
        </authorList>
    </citation>
    <scope>NUCLEOTIDE SEQUENCE [LARGE SCALE GENOMIC DNA]</scope>
    <source>
        <strain evidence="16 17">5K548</strain>
    </source>
</reference>
<evidence type="ECO:0000256" key="3">
    <source>
        <dbReference type="ARBA" id="ARBA00004970"/>
    </source>
</evidence>
<evidence type="ECO:0000256" key="15">
    <source>
        <dbReference type="SAM" id="MobiDB-lite"/>
    </source>
</evidence>
<evidence type="ECO:0000256" key="8">
    <source>
        <dbReference type="ARBA" id="ARBA00022801"/>
    </source>
</evidence>
<keyword evidence="8 16" id="KW-0378">Hydrolase</keyword>
<evidence type="ECO:0000256" key="12">
    <source>
        <dbReference type="ARBA" id="ARBA00053547"/>
    </source>
</evidence>
<comment type="catalytic activity">
    <reaction evidence="1">
        <text>a myo-inositol phosphate + H2O = myo-inositol + phosphate</text>
        <dbReference type="Rhea" id="RHEA:24056"/>
        <dbReference type="ChEBI" id="CHEBI:15377"/>
        <dbReference type="ChEBI" id="CHEBI:17268"/>
        <dbReference type="ChEBI" id="CHEBI:43474"/>
        <dbReference type="ChEBI" id="CHEBI:84139"/>
        <dbReference type="EC" id="3.1.3.25"/>
    </reaction>
</comment>
<dbReference type="GO" id="GO:0046872">
    <property type="term" value="F:metal ion binding"/>
    <property type="evidence" value="ECO:0007669"/>
    <property type="project" value="UniProtKB-KW"/>
</dbReference>
<dbReference type="PANTHER" id="PTHR43200:SF6">
    <property type="entry name" value="3'(2'),5'-BISPHOSPHATE NUCLEOTIDASE"/>
    <property type="match status" value="1"/>
</dbReference>
<keyword evidence="17" id="KW-1185">Reference proteome</keyword>
<evidence type="ECO:0000256" key="1">
    <source>
        <dbReference type="ARBA" id="ARBA00001033"/>
    </source>
</evidence>
<dbReference type="EC" id="3.1.3.15" evidence="13"/>
<feature type="binding site" evidence="14">
    <location>
        <position position="268"/>
    </location>
    <ligand>
        <name>Mg(2+)</name>
        <dbReference type="ChEBI" id="CHEBI:18420"/>
        <label>1</label>
        <note>catalytic</note>
    </ligand>
</feature>
<feature type="binding site" evidence="14">
    <location>
        <position position="140"/>
    </location>
    <ligand>
        <name>Mg(2+)</name>
        <dbReference type="ChEBI" id="CHEBI:18420"/>
        <label>1</label>
        <note>catalytic</note>
    </ligand>
</feature>
<gene>
    <name evidence="16" type="primary">hisN</name>
    <name evidence="16" type="ORF">E1202_30465</name>
</gene>
<comment type="pathway">
    <text evidence="3">Amino-acid biosynthesis; L-histidine biosynthesis; L-histidine from 5-phospho-alpha-D-ribose 1-diphosphate: step 8/9.</text>
</comment>
<dbReference type="AlphaFoldDB" id="A0A4R5B7F8"/>
<feature type="compositionally biased region" description="Basic and acidic residues" evidence="15">
    <location>
        <begin position="15"/>
        <end position="25"/>
    </location>
</feature>
<dbReference type="InterPro" id="IPR000760">
    <property type="entry name" value="Inositol_monophosphatase-like"/>
</dbReference>
<comment type="caution">
    <text evidence="16">The sequence shown here is derived from an EMBL/GenBank/DDBJ whole genome shotgun (WGS) entry which is preliminary data.</text>
</comment>
<dbReference type="GO" id="GO:0046854">
    <property type="term" value="P:phosphatidylinositol phosphate biosynthetic process"/>
    <property type="evidence" value="ECO:0007669"/>
    <property type="project" value="InterPro"/>
</dbReference>
<evidence type="ECO:0000313" key="17">
    <source>
        <dbReference type="Proteomes" id="UP000294723"/>
    </source>
</evidence>
<dbReference type="InterPro" id="IPR020550">
    <property type="entry name" value="Inositol_monophosphatase_CS"/>
</dbReference>
<dbReference type="InterPro" id="IPR051090">
    <property type="entry name" value="Inositol_monoP_superfamily"/>
</dbReference>
<evidence type="ECO:0000256" key="13">
    <source>
        <dbReference type="NCBIfam" id="TIGR02067"/>
    </source>
</evidence>
<comment type="function">
    <text evidence="12">Catalyzes the dephosphorylation of histidinol-phosphate to histidinol, the direct precursor of histidine.</text>
</comment>
<accession>A0A4R5B7F8</accession>
<dbReference type="SUPFAM" id="SSF56655">
    <property type="entry name" value="Carbohydrate phosphatase"/>
    <property type="match status" value="1"/>
</dbReference>
<dbReference type="Proteomes" id="UP000294723">
    <property type="component" value="Unassembled WGS sequence"/>
</dbReference>
<dbReference type="Pfam" id="PF00459">
    <property type="entry name" value="Inositol_P"/>
    <property type="match status" value="1"/>
</dbReference>
<evidence type="ECO:0000256" key="11">
    <source>
        <dbReference type="ARBA" id="ARBA00049158"/>
    </source>
</evidence>
<feature type="binding site" evidence="14">
    <location>
        <position position="123"/>
    </location>
    <ligand>
        <name>Mg(2+)</name>
        <dbReference type="ChEBI" id="CHEBI:18420"/>
        <label>1</label>
        <note>catalytic</note>
    </ligand>
</feature>
<feature type="compositionally biased region" description="Basic residues" evidence="15">
    <location>
        <begin position="26"/>
        <end position="45"/>
    </location>
</feature>
<keyword evidence="10" id="KW-0368">Histidine biosynthesis</keyword>
<feature type="binding site" evidence="14">
    <location>
        <position position="141"/>
    </location>
    <ligand>
        <name>Mg(2+)</name>
        <dbReference type="ChEBI" id="CHEBI:18420"/>
        <label>1</label>
        <note>catalytic</note>
    </ligand>
</feature>
<dbReference type="Gene3D" id="3.40.190.80">
    <property type="match status" value="1"/>
</dbReference>
<dbReference type="PRINTS" id="PR00377">
    <property type="entry name" value="IMPHPHTASES"/>
</dbReference>
<comment type="similarity">
    <text evidence="4">Belongs to the inositol monophosphatase superfamily.</text>
</comment>
<evidence type="ECO:0000256" key="9">
    <source>
        <dbReference type="ARBA" id="ARBA00022842"/>
    </source>
</evidence>
<dbReference type="InterPro" id="IPR020583">
    <property type="entry name" value="Inositol_monoP_metal-BS"/>
</dbReference>
<evidence type="ECO:0000256" key="7">
    <source>
        <dbReference type="ARBA" id="ARBA00022723"/>
    </source>
</evidence>
<feature type="binding site" evidence="14">
    <location>
        <position position="138"/>
    </location>
    <ligand>
        <name>Mg(2+)</name>
        <dbReference type="ChEBI" id="CHEBI:18420"/>
        <label>1</label>
        <note>catalytic</note>
    </ligand>
</feature>
<evidence type="ECO:0000256" key="5">
    <source>
        <dbReference type="ARBA" id="ARBA00021697"/>
    </source>
</evidence>
<feature type="compositionally biased region" description="Polar residues" evidence="15">
    <location>
        <begin position="1"/>
        <end position="13"/>
    </location>
</feature>
<evidence type="ECO:0000256" key="10">
    <source>
        <dbReference type="ARBA" id="ARBA00023102"/>
    </source>
</evidence>
<dbReference type="FunFam" id="3.30.540.10:FF:000003">
    <property type="entry name" value="Inositol-1-monophosphatase"/>
    <property type="match status" value="1"/>
</dbReference>
<dbReference type="GO" id="GO:0000105">
    <property type="term" value="P:L-histidine biosynthetic process"/>
    <property type="evidence" value="ECO:0007669"/>
    <property type="project" value="UniProtKB-UniRule"/>
</dbReference>